<keyword evidence="4" id="KW-0406">Ion transport</keyword>
<evidence type="ECO:0000256" key="4">
    <source>
        <dbReference type="RuleBase" id="RU367022"/>
    </source>
</evidence>
<gene>
    <name evidence="5" type="ORF">L9F63_000344</name>
</gene>
<comment type="caution">
    <text evidence="5">The sequence shown here is derived from an EMBL/GenBank/DDBJ whole genome shotgun (WGS) entry which is preliminary data.</text>
</comment>
<dbReference type="EMBL" id="JASPKZ010000013">
    <property type="protein sequence ID" value="KAJ9601505.1"/>
    <property type="molecule type" value="Genomic_DNA"/>
</dbReference>
<dbReference type="InterPro" id="IPR007274">
    <property type="entry name" value="Cop_transporter"/>
</dbReference>
<keyword evidence="1 4" id="KW-0812">Transmembrane</keyword>
<dbReference type="GO" id="GO:0005375">
    <property type="term" value="F:copper ion transmembrane transporter activity"/>
    <property type="evidence" value="ECO:0007669"/>
    <property type="project" value="UniProtKB-UniRule"/>
</dbReference>
<dbReference type="PANTHER" id="PTHR12483">
    <property type="entry name" value="SOLUTE CARRIER FAMILY 31 COPPER TRANSPORTERS"/>
    <property type="match status" value="1"/>
</dbReference>
<accession>A0AAD8ALR9</accession>
<evidence type="ECO:0000256" key="1">
    <source>
        <dbReference type="ARBA" id="ARBA00022692"/>
    </source>
</evidence>
<keyword evidence="4" id="KW-0186">Copper</keyword>
<feature type="transmembrane region" description="Helical" evidence="4">
    <location>
        <begin position="125"/>
        <end position="147"/>
    </location>
</feature>
<proteinExistence type="inferred from homology"/>
<organism evidence="5 6">
    <name type="scientific">Diploptera punctata</name>
    <name type="common">Pacific beetle cockroach</name>
    <dbReference type="NCBI Taxonomy" id="6984"/>
    <lineage>
        <taxon>Eukaryota</taxon>
        <taxon>Metazoa</taxon>
        <taxon>Ecdysozoa</taxon>
        <taxon>Arthropoda</taxon>
        <taxon>Hexapoda</taxon>
        <taxon>Insecta</taxon>
        <taxon>Pterygota</taxon>
        <taxon>Neoptera</taxon>
        <taxon>Polyneoptera</taxon>
        <taxon>Dictyoptera</taxon>
        <taxon>Blattodea</taxon>
        <taxon>Blaberoidea</taxon>
        <taxon>Blaberidae</taxon>
        <taxon>Diplopterinae</taxon>
        <taxon>Diploptera</taxon>
    </lineage>
</organism>
<evidence type="ECO:0000313" key="6">
    <source>
        <dbReference type="Proteomes" id="UP001233999"/>
    </source>
</evidence>
<feature type="transmembrane region" description="Helical" evidence="4">
    <location>
        <begin position="99"/>
        <end position="119"/>
    </location>
</feature>
<evidence type="ECO:0000256" key="3">
    <source>
        <dbReference type="ARBA" id="ARBA00023136"/>
    </source>
</evidence>
<keyword evidence="6" id="KW-1185">Reference proteome</keyword>
<reference evidence="5" key="2">
    <citation type="submission" date="2023-05" db="EMBL/GenBank/DDBJ databases">
        <authorList>
            <person name="Fouks B."/>
        </authorList>
    </citation>
    <scope>NUCLEOTIDE SEQUENCE</scope>
    <source>
        <strain evidence="5">Stay&amp;Tobe</strain>
        <tissue evidence="5">Testes</tissue>
    </source>
</reference>
<dbReference type="PANTHER" id="PTHR12483:SF8">
    <property type="entry name" value="PROTEIN SLC31A2"/>
    <property type="match status" value="1"/>
</dbReference>
<sequence>MHMSYWFGNNVNNLLFKDFTLTTATGLIVTCFALCALGILLEVIKVHQASLIQKNIDENEHCRSHRCSSETDSLIPIDAEVERRSARNKLRLILMLKKTFLYGLQIVLSYILMLCVMTYNGYFTIAVALGASVGYLVCGPYLLEAIVKNTEFMRPKKECRTCL</sequence>
<name>A0AAD8ALR9_DIPPU</name>
<keyword evidence="2 4" id="KW-1133">Transmembrane helix</keyword>
<comment type="similarity">
    <text evidence="4">Belongs to the copper transporter (Ctr) (TC 1.A.56) family. SLC31A subfamily.</text>
</comment>
<reference evidence="5" key="1">
    <citation type="journal article" date="2023" name="IScience">
        <title>Live-bearing cockroach genome reveals convergent evolutionary mechanisms linked to viviparity in insects and beyond.</title>
        <authorList>
            <person name="Fouks B."/>
            <person name="Harrison M.C."/>
            <person name="Mikhailova A.A."/>
            <person name="Marchal E."/>
            <person name="English S."/>
            <person name="Carruthers M."/>
            <person name="Jennings E.C."/>
            <person name="Chiamaka E.L."/>
            <person name="Frigard R.A."/>
            <person name="Pippel M."/>
            <person name="Attardo G.M."/>
            <person name="Benoit J.B."/>
            <person name="Bornberg-Bauer E."/>
            <person name="Tobe S.S."/>
        </authorList>
    </citation>
    <scope>NUCLEOTIDE SEQUENCE</scope>
    <source>
        <strain evidence="5">Stay&amp;Tobe</strain>
    </source>
</reference>
<keyword evidence="3 4" id="KW-0472">Membrane</keyword>
<dbReference type="Pfam" id="PF04145">
    <property type="entry name" value="Ctr"/>
    <property type="match status" value="1"/>
</dbReference>
<feature type="non-terminal residue" evidence="5">
    <location>
        <position position="163"/>
    </location>
</feature>
<evidence type="ECO:0000313" key="5">
    <source>
        <dbReference type="EMBL" id="KAJ9601505.1"/>
    </source>
</evidence>
<keyword evidence="4" id="KW-0813">Transport</keyword>
<protein>
    <recommendedName>
        <fullName evidence="4">Copper transport protein</fullName>
    </recommendedName>
</protein>
<dbReference type="AlphaFoldDB" id="A0AAD8ALR9"/>
<dbReference type="GO" id="GO:0016020">
    <property type="term" value="C:membrane"/>
    <property type="evidence" value="ECO:0007669"/>
    <property type="project" value="UniProtKB-SubCell"/>
</dbReference>
<keyword evidence="4" id="KW-0187">Copper transport</keyword>
<dbReference type="Proteomes" id="UP001233999">
    <property type="component" value="Unassembled WGS sequence"/>
</dbReference>
<feature type="transmembrane region" description="Helical" evidence="4">
    <location>
        <begin position="20"/>
        <end position="44"/>
    </location>
</feature>
<comment type="subcellular location">
    <subcellularLocation>
        <location evidence="4">Membrane</location>
        <topology evidence="4">Multi-pass membrane protein</topology>
    </subcellularLocation>
</comment>
<evidence type="ECO:0000256" key="2">
    <source>
        <dbReference type="ARBA" id="ARBA00022989"/>
    </source>
</evidence>